<keyword evidence="3" id="KW-0804">Transcription</keyword>
<dbReference type="Gene3D" id="1.10.10.10">
    <property type="entry name" value="Winged helix-like DNA-binding domain superfamily/Winged helix DNA-binding domain"/>
    <property type="match status" value="1"/>
</dbReference>
<dbReference type="PRINTS" id="PR00038">
    <property type="entry name" value="HTHLUXR"/>
</dbReference>
<evidence type="ECO:0000256" key="2">
    <source>
        <dbReference type="ARBA" id="ARBA00023125"/>
    </source>
</evidence>
<dbReference type="CDD" id="cd06170">
    <property type="entry name" value="LuxR_C_like"/>
    <property type="match status" value="1"/>
</dbReference>
<evidence type="ECO:0000256" key="3">
    <source>
        <dbReference type="ARBA" id="ARBA00023163"/>
    </source>
</evidence>
<accession>A0A2S5KM85</accession>
<keyword evidence="2" id="KW-0238">DNA-binding</keyword>
<dbReference type="GO" id="GO:0003677">
    <property type="term" value="F:DNA binding"/>
    <property type="evidence" value="ECO:0007669"/>
    <property type="project" value="UniProtKB-KW"/>
</dbReference>
<dbReference type="PROSITE" id="PS00622">
    <property type="entry name" value="HTH_LUXR_1"/>
    <property type="match status" value="1"/>
</dbReference>
<organism evidence="5 6">
    <name type="scientific">Proteobacteria bacterium 228</name>
    <dbReference type="NCBI Taxonomy" id="2083153"/>
    <lineage>
        <taxon>Bacteria</taxon>
        <taxon>Pseudomonadati</taxon>
        <taxon>Pseudomonadota</taxon>
    </lineage>
</organism>
<dbReference type="Pfam" id="PF00196">
    <property type="entry name" value="GerE"/>
    <property type="match status" value="1"/>
</dbReference>
<evidence type="ECO:0000256" key="1">
    <source>
        <dbReference type="ARBA" id="ARBA00023015"/>
    </source>
</evidence>
<evidence type="ECO:0000313" key="5">
    <source>
        <dbReference type="EMBL" id="PPC75755.1"/>
    </source>
</evidence>
<dbReference type="InterPro" id="IPR000792">
    <property type="entry name" value="Tscrpt_reg_LuxR_C"/>
</dbReference>
<dbReference type="AlphaFoldDB" id="A0A2S5KM85"/>
<protein>
    <recommendedName>
        <fullName evidence="4">HTH luxR-type domain-containing protein</fullName>
    </recommendedName>
</protein>
<dbReference type="PROSITE" id="PS50043">
    <property type="entry name" value="HTH_LUXR_2"/>
    <property type="match status" value="1"/>
</dbReference>
<dbReference type="PANTHER" id="PTHR44688">
    <property type="entry name" value="DNA-BINDING TRANSCRIPTIONAL ACTIVATOR DEVR_DOSR"/>
    <property type="match status" value="1"/>
</dbReference>
<evidence type="ECO:0000313" key="6">
    <source>
        <dbReference type="Proteomes" id="UP000238196"/>
    </source>
</evidence>
<dbReference type="SMART" id="SM00421">
    <property type="entry name" value="HTH_LUXR"/>
    <property type="match status" value="1"/>
</dbReference>
<dbReference type="InterPro" id="IPR016032">
    <property type="entry name" value="Sig_transdc_resp-reg_C-effctor"/>
</dbReference>
<dbReference type="SUPFAM" id="SSF46894">
    <property type="entry name" value="C-terminal effector domain of the bipartite response regulators"/>
    <property type="match status" value="1"/>
</dbReference>
<proteinExistence type="predicted"/>
<sequence length="237" mass="26815">MTMPYNPVPHAVDPYALQQECIRLLTGIVPASGAVSYTVDGARSVRYLTHAINARQHQDYLDGLFEIDPMHPSKIMSTDIRVLRMNDLIPFQQRSASPFYSAFVRSWGIRDIVELYLRVDDQLVAGAAVLRTEALPEFSTAEVNQLRAAQRFMEFTAQQLLHTPQRQAFSRFCHNYALTAKEVQVLEHLAQGTANKVIASALDCSLATVKTHLQHIFRKLEVNSKAEIIALLYRTHH</sequence>
<name>A0A2S5KM85_9PROT</name>
<dbReference type="EMBL" id="PRLP01000071">
    <property type="protein sequence ID" value="PPC75755.1"/>
    <property type="molecule type" value="Genomic_DNA"/>
</dbReference>
<comment type="caution">
    <text evidence="5">The sequence shown here is derived from an EMBL/GenBank/DDBJ whole genome shotgun (WGS) entry which is preliminary data.</text>
</comment>
<evidence type="ECO:0000259" key="4">
    <source>
        <dbReference type="PROSITE" id="PS50043"/>
    </source>
</evidence>
<dbReference type="Proteomes" id="UP000238196">
    <property type="component" value="Unassembled WGS sequence"/>
</dbReference>
<feature type="domain" description="HTH luxR-type" evidence="4">
    <location>
        <begin position="171"/>
        <end position="236"/>
    </location>
</feature>
<dbReference type="OrthoDB" id="9774661at2"/>
<reference evidence="5 6" key="1">
    <citation type="submission" date="2018-02" db="EMBL/GenBank/DDBJ databases">
        <title>novel marine gammaproteobacteria from coastal saline agro ecosystem.</title>
        <authorList>
            <person name="Krishnan R."/>
            <person name="Ramesh Kumar N."/>
        </authorList>
    </citation>
    <scope>NUCLEOTIDE SEQUENCE [LARGE SCALE GENOMIC DNA]</scope>
    <source>
        <strain evidence="5 6">228</strain>
    </source>
</reference>
<dbReference type="InterPro" id="IPR036388">
    <property type="entry name" value="WH-like_DNA-bd_sf"/>
</dbReference>
<dbReference type="PANTHER" id="PTHR44688:SF16">
    <property type="entry name" value="DNA-BINDING TRANSCRIPTIONAL ACTIVATOR DEVR_DOSR"/>
    <property type="match status" value="1"/>
</dbReference>
<keyword evidence="1" id="KW-0805">Transcription regulation</keyword>
<gene>
    <name evidence="5" type="ORF">C4K68_18945</name>
</gene>
<dbReference type="GO" id="GO:0006355">
    <property type="term" value="P:regulation of DNA-templated transcription"/>
    <property type="evidence" value="ECO:0007669"/>
    <property type="project" value="InterPro"/>
</dbReference>